<reference evidence="9" key="1">
    <citation type="journal article" date="2019" name="Int. J. Syst. Evol. Microbiol.">
        <title>The Global Catalogue of Microorganisms (GCM) 10K type strain sequencing project: providing services to taxonomists for standard genome sequencing and annotation.</title>
        <authorList>
            <consortium name="The Broad Institute Genomics Platform"/>
            <consortium name="The Broad Institute Genome Sequencing Center for Infectious Disease"/>
            <person name="Wu L."/>
            <person name="Ma J."/>
        </authorList>
    </citation>
    <scope>NUCLEOTIDE SEQUENCE [LARGE SCALE GENOMIC DNA]</scope>
    <source>
        <strain evidence="9">JCM 18015</strain>
    </source>
</reference>
<keyword evidence="5 6" id="KW-0012">Acyltransferase</keyword>
<comment type="function">
    <text evidence="6">Catalyzes two activities which are involved in the cyclic version of arginine biosynthesis: the synthesis of N-acetylglutamate from glutamate and acetyl-CoA as the acetyl donor, and of ornithine by transacetylation between N(2)-acetylornithine and glutamate.</text>
</comment>
<name>A0ABP9LID9_9RHOB</name>
<keyword evidence="6" id="KW-0963">Cytoplasm</keyword>
<dbReference type="NCBIfam" id="NF003802">
    <property type="entry name" value="PRK05388.1"/>
    <property type="match status" value="1"/>
</dbReference>
<keyword evidence="6" id="KW-0028">Amino-acid biosynthesis</keyword>
<evidence type="ECO:0000256" key="2">
    <source>
        <dbReference type="ARBA" id="ARBA00011475"/>
    </source>
</evidence>
<feature type="binding site" evidence="6">
    <location>
        <position position="242"/>
    </location>
    <ligand>
        <name>substrate</name>
    </ligand>
</feature>
<organism evidence="8 9">
    <name type="scientific">[Roseibacterium] beibuensis</name>
    <dbReference type="NCBI Taxonomy" id="1193142"/>
    <lineage>
        <taxon>Bacteria</taxon>
        <taxon>Pseudomonadati</taxon>
        <taxon>Pseudomonadota</taxon>
        <taxon>Alphaproteobacteria</taxon>
        <taxon>Rhodobacterales</taxon>
        <taxon>Roseobacteraceae</taxon>
        <taxon>Roseicyclus</taxon>
    </lineage>
</organism>
<feature type="region of interest" description="Disordered" evidence="7">
    <location>
        <begin position="1"/>
        <end position="42"/>
    </location>
</feature>
<comment type="similarity">
    <text evidence="1 6">Belongs to the ArgJ family.</text>
</comment>
<gene>
    <name evidence="6 8" type="primary">argJ</name>
    <name evidence="8" type="ORF">GCM10023209_25890</name>
</gene>
<feature type="site" description="Cleavage; by autolysis" evidence="6">
    <location>
        <begin position="241"/>
        <end position="242"/>
    </location>
</feature>
<dbReference type="SUPFAM" id="SSF56266">
    <property type="entry name" value="DmpA/ArgJ-like"/>
    <property type="match status" value="1"/>
</dbReference>
<feature type="site" description="Involved in the stabilization of negative charge on the oxyanion by the formation of the oxyanion hole" evidence="6">
    <location>
        <position position="168"/>
    </location>
</feature>
<comment type="catalytic activity">
    <reaction evidence="6">
        <text>N(2)-acetyl-L-ornithine + L-glutamate = N-acetyl-L-glutamate + L-ornithine</text>
        <dbReference type="Rhea" id="RHEA:15349"/>
        <dbReference type="ChEBI" id="CHEBI:29985"/>
        <dbReference type="ChEBI" id="CHEBI:44337"/>
        <dbReference type="ChEBI" id="CHEBI:46911"/>
        <dbReference type="ChEBI" id="CHEBI:57805"/>
        <dbReference type="EC" id="2.3.1.35"/>
    </reaction>
</comment>
<feature type="binding site" evidence="6">
    <location>
        <position position="329"/>
    </location>
    <ligand>
        <name>substrate</name>
    </ligand>
</feature>
<feature type="binding site" evidence="6">
    <location>
        <position position="231"/>
    </location>
    <ligand>
        <name>substrate</name>
    </ligand>
</feature>
<feature type="binding site" evidence="6">
    <location>
        <position position="452"/>
    </location>
    <ligand>
        <name>substrate</name>
    </ligand>
</feature>
<dbReference type="HAMAP" id="MF_01106">
    <property type="entry name" value="ArgJ"/>
    <property type="match status" value="1"/>
</dbReference>
<comment type="subcellular location">
    <subcellularLocation>
        <location evidence="6">Cytoplasm</location>
    </subcellularLocation>
</comment>
<dbReference type="NCBIfam" id="TIGR00120">
    <property type="entry name" value="ArgJ"/>
    <property type="match status" value="1"/>
</dbReference>
<accession>A0ABP9LID9</accession>
<feature type="compositionally biased region" description="Basic and acidic residues" evidence="7">
    <location>
        <begin position="1"/>
        <end position="19"/>
    </location>
</feature>
<dbReference type="Gene3D" id="3.10.20.340">
    <property type="entry name" value="ArgJ beta chain, C-terminal domain"/>
    <property type="match status" value="1"/>
</dbReference>
<keyword evidence="3 6" id="KW-0808">Transferase</keyword>
<keyword evidence="4 6" id="KW-0068">Autocatalytic cleavage</keyword>
<dbReference type="PANTHER" id="PTHR23100">
    <property type="entry name" value="ARGININE BIOSYNTHESIS BIFUNCTIONAL PROTEIN ARGJ"/>
    <property type="match status" value="1"/>
</dbReference>
<comment type="subunit">
    <text evidence="2 6">Heterotetramer of two alpha and two beta chains.</text>
</comment>
<comment type="caution">
    <text evidence="8">The sequence shown here is derived from an EMBL/GenBank/DDBJ whole genome shotgun (WGS) entry which is preliminary data.</text>
</comment>
<dbReference type="Gene3D" id="3.60.70.12">
    <property type="entry name" value="L-amino peptidase D-ALA esterase/amidase"/>
    <property type="match status" value="1"/>
</dbReference>
<sequence length="457" mass="47422">MAKGDEKAKGKSKDTSGKKAKDKSKKKAAKETKAEVAEVAAKPKPLVSPLAPDRFPDLPVIDGVRFATAQAGVRYKNRTDVMLAEIAPGSTLAGVFTRSATRSAAVLDCQDKLEMLGDTPKGGFAIVVNSGNANTFTGQRGASDVAVIAQAAASALKVPVGHVFTSSTGVIGEPLPAEKITDALPGLVERLSPDAAEDAARAIMTTDTFPKGAMAEVEIGGVAVKVMGFAKGSGMIAPDMATMLGYIFTDAAVTQDGLQAILSAATKRSFNAITVDSDTSTSDTVLLAATGKAGNVPLSSGRSAEGKILAAAIEEVMKDLALQIVRDGEGATKLVEVRVTGAKTARDADKVARSIANSPLVKTAVAGEDPNWGRIVMAVGKSGAVADRDLLSIRFGDILVAENGWVAESYREEDGASYMTGQELVISVDLGLGRGEATVWTCDLTNRYIEINADYRS</sequence>
<dbReference type="InterPro" id="IPR042195">
    <property type="entry name" value="ArgJ_beta_C"/>
</dbReference>
<feature type="chain" id="PRO_5044946516" description="Arginine biosynthesis bifunctional protein ArgJ alpha chain" evidence="6">
    <location>
        <begin position="1"/>
        <end position="241"/>
    </location>
</feature>
<feature type="binding site" evidence="6">
    <location>
        <position position="457"/>
    </location>
    <ligand>
        <name>substrate</name>
    </ligand>
</feature>
<keyword evidence="6" id="KW-0511">Multifunctional enzyme</keyword>
<evidence type="ECO:0000256" key="5">
    <source>
        <dbReference type="ARBA" id="ARBA00023315"/>
    </source>
</evidence>
<evidence type="ECO:0000313" key="9">
    <source>
        <dbReference type="Proteomes" id="UP001499910"/>
    </source>
</evidence>
<protein>
    <recommendedName>
        <fullName evidence="6">Arginine biosynthesis bifunctional protein ArgJ</fullName>
    </recommendedName>
    <domain>
        <recommendedName>
            <fullName evidence="6">Glutamate N-acetyltransferase</fullName>
            <ecNumber evidence="6">2.3.1.35</ecNumber>
        </recommendedName>
        <alternativeName>
            <fullName evidence="6">Ornithine acetyltransferase</fullName>
            <shortName evidence="6">OATase</shortName>
        </alternativeName>
        <alternativeName>
            <fullName evidence="6">Ornithine transacetylase</fullName>
        </alternativeName>
    </domain>
    <domain>
        <recommendedName>
            <fullName evidence="6">Amino-acid acetyltransferase</fullName>
            <ecNumber evidence="6">2.3.1.1</ecNumber>
        </recommendedName>
        <alternativeName>
            <fullName evidence="6">N-acetylglutamate synthase</fullName>
            <shortName evidence="6">AGSase</shortName>
        </alternativeName>
    </domain>
    <component>
        <recommendedName>
            <fullName evidence="6">Arginine biosynthesis bifunctional protein ArgJ alpha chain</fullName>
        </recommendedName>
    </component>
    <component>
        <recommendedName>
            <fullName evidence="6">Arginine biosynthesis bifunctional protein ArgJ beta chain</fullName>
        </recommendedName>
    </component>
</protein>
<dbReference type="Proteomes" id="UP001499910">
    <property type="component" value="Unassembled WGS sequence"/>
</dbReference>
<feature type="site" description="Involved in the stabilization of negative charge on the oxyanion by the formation of the oxyanion hole" evidence="6">
    <location>
        <position position="169"/>
    </location>
</feature>
<feature type="chain" id="PRO_5044946515" description="Arginine biosynthesis bifunctional protein ArgJ beta chain" evidence="6">
    <location>
        <begin position="242"/>
        <end position="457"/>
    </location>
</feature>
<comment type="pathway">
    <text evidence="6">Amino-acid biosynthesis; L-arginine biosynthesis; N(2)-acetyl-L-ornithine from L-glutamate: step 1/4.</text>
</comment>
<proteinExistence type="inferred from homology"/>
<evidence type="ECO:0000256" key="6">
    <source>
        <dbReference type="HAMAP-Rule" id="MF_01106"/>
    </source>
</evidence>
<dbReference type="EC" id="2.3.1.35" evidence="6"/>
<keyword evidence="9" id="KW-1185">Reference proteome</keyword>
<dbReference type="EC" id="2.3.1.1" evidence="6"/>
<evidence type="ECO:0000256" key="1">
    <source>
        <dbReference type="ARBA" id="ARBA00006774"/>
    </source>
</evidence>
<dbReference type="EMBL" id="BAABHW010000003">
    <property type="protein sequence ID" value="GAA5076561.1"/>
    <property type="molecule type" value="Genomic_DNA"/>
</dbReference>
<feature type="active site" description="Nucleophile" evidence="6">
    <location>
        <position position="242"/>
    </location>
</feature>
<dbReference type="InterPro" id="IPR016117">
    <property type="entry name" value="ArgJ-like_dom_sf"/>
</dbReference>
<keyword evidence="6" id="KW-0055">Arginine biosynthesis</keyword>
<dbReference type="PANTHER" id="PTHR23100:SF0">
    <property type="entry name" value="ARGININE BIOSYNTHESIS BIFUNCTIONAL PROTEIN ARGJ, MITOCHONDRIAL"/>
    <property type="match status" value="1"/>
</dbReference>
<evidence type="ECO:0000256" key="7">
    <source>
        <dbReference type="SAM" id="MobiDB-lite"/>
    </source>
</evidence>
<dbReference type="Pfam" id="PF01960">
    <property type="entry name" value="ArgJ"/>
    <property type="match status" value="1"/>
</dbReference>
<dbReference type="CDD" id="cd02152">
    <property type="entry name" value="OAT"/>
    <property type="match status" value="1"/>
</dbReference>
<evidence type="ECO:0000256" key="3">
    <source>
        <dbReference type="ARBA" id="ARBA00022679"/>
    </source>
</evidence>
<dbReference type="InterPro" id="IPR002813">
    <property type="entry name" value="Arg_biosynth_ArgJ"/>
</dbReference>
<evidence type="ECO:0000313" key="8">
    <source>
        <dbReference type="EMBL" id="GAA5076561.1"/>
    </source>
</evidence>
<comment type="pathway">
    <text evidence="6">Amino-acid biosynthesis; L-arginine biosynthesis; L-ornithine and N-acetyl-L-glutamate from L-glutamate and N(2)-acetyl-L-ornithine (cyclic): step 1/1.</text>
</comment>
<evidence type="ECO:0000256" key="4">
    <source>
        <dbReference type="ARBA" id="ARBA00022813"/>
    </source>
</evidence>
<comment type="catalytic activity">
    <reaction evidence="6">
        <text>L-glutamate + acetyl-CoA = N-acetyl-L-glutamate + CoA + H(+)</text>
        <dbReference type="Rhea" id="RHEA:24292"/>
        <dbReference type="ChEBI" id="CHEBI:15378"/>
        <dbReference type="ChEBI" id="CHEBI:29985"/>
        <dbReference type="ChEBI" id="CHEBI:44337"/>
        <dbReference type="ChEBI" id="CHEBI:57287"/>
        <dbReference type="ChEBI" id="CHEBI:57288"/>
        <dbReference type="EC" id="2.3.1.1"/>
    </reaction>
</comment>
<dbReference type="RefSeq" id="WP_259548424.1">
    <property type="nucleotide sequence ID" value="NZ_BAABHW010000003.1"/>
</dbReference>
<feature type="binding site" evidence="6">
    <location>
        <position position="205"/>
    </location>
    <ligand>
        <name>substrate</name>
    </ligand>
</feature>